<dbReference type="EMBL" id="LGFG01000080">
    <property type="protein sequence ID" value="KUK22879.1"/>
    <property type="molecule type" value="Genomic_DNA"/>
</dbReference>
<comment type="caution">
    <text evidence="1">The sequence shown here is derived from an EMBL/GenBank/DDBJ whole genome shotgun (WGS) entry which is preliminary data.</text>
</comment>
<evidence type="ECO:0000313" key="2">
    <source>
        <dbReference type="Proteomes" id="UP000058636"/>
    </source>
</evidence>
<dbReference type="Proteomes" id="UP000058636">
    <property type="component" value="Unassembled WGS sequence"/>
</dbReference>
<gene>
    <name evidence="1" type="ORF">XD57_1021</name>
</gene>
<dbReference type="AlphaFoldDB" id="A0A101EQM8"/>
<name>A0A101EQM8_9THEM</name>
<evidence type="ECO:0000313" key="1">
    <source>
        <dbReference type="EMBL" id="KUK22879.1"/>
    </source>
</evidence>
<sequence length="108" mass="12334">MSKSALKIKSFPALPTSKESLISVTDQLMGRKLEITRIHFGRMSIGKSIPEMKYTGYWIVDIHEKAFFESVKSVAKTKEVEMKERTSIRNEQANITGFEMANSNFKTK</sequence>
<accession>A0A101EQM8</accession>
<organism evidence="1 2">
    <name type="scientific">Thermotoga petrophila</name>
    <dbReference type="NCBI Taxonomy" id="93929"/>
    <lineage>
        <taxon>Bacteria</taxon>
        <taxon>Thermotogati</taxon>
        <taxon>Thermotogota</taxon>
        <taxon>Thermotogae</taxon>
        <taxon>Thermotogales</taxon>
        <taxon>Thermotogaceae</taxon>
        <taxon>Thermotoga</taxon>
    </lineage>
</organism>
<protein>
    <submittedName>
        <fullName evidence="1">Uncharacterized protein</fullName>
    </submittedName>
</protein>
<reference evidence="1 2" key="1">
    <citation type="journal article" date="2015" name="MBio">
        <title>Genome-Resolved Metagenomic Analysis Reveals Roles for Candidate Phyla and Other Microbial Community Members in Biogeochemical Transformations in Oil Reservoirs.</title>
        <authorList>
            <person name="Hu P."/>
            <person name="Tom L."/>
            <person name="Singh A."/>
            <person name="Thomas B.C."/>
            <person name="Baker B.J."/>
            <person name="Piceno Y.M."/>
            <person name="Andersen G.L."/>
            <person name="Banfield J.F."/>
        </authorList>
    </citation>
    <scope>NUCLEOTIDE SEQUENCE [LARGE SCALE GENOMIC DNA]</scope>
    <source>
        <strain evidence="1">46_26</strain>
    </source>
</reference>
<proteinExistence type="predicted"/>